<accession>Q18AI0</accession>
<feature type="transmembrane region" description="Helical" evidence="1">
    <location>
        <begin position="38"/>
        <end position="57"/>
    </location>
</feature>
<name>Q18AI0_CLOD6</name>
<dbReference type="KEGG" id="cdf:CD630_09740"/>
<keyword evidence="1" id="KW-0472">Membrane</keyword>
<dbReference type="Proteomes" id="UP000001978">
    <property type="component" value="Chromosome"/>
</dbReference>
<reference evidence="2 3" key="1">
    <citation type="journal article" date="2006" name="Nat. Genet.">
        <title>The multidrug-resistant human pathogen Clostridium difficile has a highly mobile, mosaic genome.</title>
        <authorList>
            <person name="Sebaihia M."/>
            <person name="Wren B.W."/>
            <person name="Mullany P."/>
            <person name="Fairweather N.F."/>
            <person name="Minton N."/>
            <person name="Stabler R."/>
            <person name="Thomson N.R."/>
            <person name="Roberts A.P."/>
            <person name="Cerdeno-Tarraga A.M."/>
            <person name="Wang H."/>
            <person name="Holden M.T.G."/>
            <person name="Wright A."/>
            <person name="Churcher C."/>
            <person name="Quail M.A."/>
            <person name="Baker S."/>
            <person name="Bason N."/>
            <person name="Brooks K."/>
            <person name="Chillingworth T."/>
            <person name="Cronin A."/>
            <person name="Davis P."/>
            <person name="Dowd L."/>
            <person name="Fraser A."/>
            <person name="Feltwell T."/>
            <person name="Hance Z."/>
            <person name="Holroyd S."/>
            <person name="Jagels K."/>
            <person name="Moule S."/>
            <person name="Mungall K."/>
            <person name="Price C."/>
            <person name="Rabbinowitsch R."/>
            <person name="Sharp S."/>
            <person name="Simmonds M."/>
            <person name="Steven K."/>
            <person name="Unwin L."/>
            <person name="Whithead S."/>
            <person name="Dupuy B."/>
            <person name="Dougan G."/>
            <person name="Barrell B.and.Parkhill.J."/>
        </authorList>
    </citation>
    <scope>NUCLEOTIDE SEQUENCE [LARGE SCALE GENOMIC DNA]</scope>
    <source>
        <strain evidence="2 3">630</strain>
    </source>
</reference>
<dbReference type="EnsemblBacteria" id="CAJ67815">
    <property type="protein sequence ID" value="CAJ67815"/>
    <property type="gene ID" value="CD630_09740"/>
</dbReference>
<protein>
    <submittedName>
        <fullName evidence="2">Phage protein</fullName>
    </submittedName>
</protein>
<dbReference type="EMBL" id="AM180355">
    <property type="protein sequence ID" value="CAJ67815.1"/>
    <property type="molecule type" value="Genomic_DNA"/>
</dbReference>
<feature type="transmembrane region" description="Helical" evidence="1">
    <location>
        <begin position="6"/>
        <end position="26"/>
    </location>
</feature>
<gene>
    <name evidence="2" type="ordered locus">CD630_09740</name>
</gene>
<sequence>MPTLYIQFLDYFVIHIIYIKCNIYYMKITRYIITCKKCIKLIMIIIYWLIINTKGITNIKDIKIVQKRV</sequence>
<evidence type="ECO:0000313" key="2">
    <source>
        <dbReference type="EMBL" id="CAJ67815.1"/>
    </source>
</evidence>
<proteinExistence type="predicted"/>
<dbReference type="STRING" id="272563.CD630_09740"/>
<keyword evidence="1" id="KW-0812">Transmembrane</keyword>
<keyword evidence="1" id="KW-1133">Transmembrane helix</keyword>
<organism evidence="2 3">
    <name type="scientific">Clostridioides difficile (strain 630)</name>
    <name type="common">Peptoclostridium difficile</name>
    <dbReference type="NCBI Taxonomy" id="272563"/>
    <lineage>
        <taxon>Bacteria</taxon>
        <taxon>Bacillati</taxon>
        <taxon>Bacillota</taxon>
        <taxon>Clostridia</taxon>
        <taxon>Peptostreptococcales</taxon>
        <taxon>Peptostreptococcaceae</taxon>
        <taxon>Clostridioides</taxon>
    </lineage>
</organism>
<evidence type="ECO:0000256" key="1">
    <source>
        <dbReference type="SAM" id="Phobius"/>
    </source>
</evidence>
<dbReference type="AlphaFoldDB" id="Q18AI0"/>
<evidence type="ECO:0000313" key="3">
    <source>
        <dbReference type="Proteomes" id="UP000001978"/>
    </source>
</evidence>